<keyword evidence="8 12" id="KW-0808">Transferase</keyword>
<keyword evidence="6 12" id="KW-0698">rRNA processing</keyword>
<sequence length="267" mass="28658">MSRSAKIRLFVDAPLGAGQCVGLTGPQAHYLFAVMRLAEGARVALFNGRDGEWQAEVTTVHRNRGEVRCTQASAALSLPPDLWLLFAPLKKTRTDFIVEKATELGVRRILPVGTDFTNAERLRRDRLQAHAVEAAEQCGATFVPEVADLTPLRRALEGWDPARRILWCDEGLAGFVPEGADAPPAAAQEGQAPAIPDGPALGAPDGPGPWAILIGPEGGFSPPERARIAALPFVHPVRLGPRILRADTAAVAALTWWQITHGDWSAP</sequence>
<dbReference type="SUPFAM" id="SSF75217">
    <property type="entry name" value="alpha/beta knot"/>
    <property type="match status" value="1"/>
</dbReference>
<dbReference type="GO" id="GO:0005737">
    <property type="term" value="C:cytoplasm"/>
    <property type="evidence" value="ECO:0007669"/>
    <property type="project" value="UniProtKB-SubCell"/>
</dbReference>
<dbReference type="RefSeq" id="WP_201157929.1">
    <property type="nucleotide sequence ID" value="NZ_NHSD01000293.1"/>
</dbReference>
<dbReference type="SUPFAM" id="SSF88697">
    <property type="entry name" value="PUA domain-like"/>
    <property type="match status" value="1"/>
</dbReference>
<comment type="function">
    <text evidence="10 12">Specifically methylates the N3 position of the uracil ring of uridine 1498 (m3U1498) in 16S rRNA. Acts on the fully assembled 30S ribosomal subunit.</text>
</comment>
<evidence type="ECO:0000256" key="2">
    <source>
        <dbReference type="ARBA" id="ARBA00005528"/>
    </source>
</evidence>
<evidence type="ECO:0000256" key="6">
    <source>
        <dbReference type="ARBA" id="ARBA00022552"/>
    </source>
</evidence>
<evidence type="ECO:0000256" key="7">
    <source>
        <dbReference type="ARBA" id="ARBA00022603"/>
    </source>
</evidence>
<proteinExistence type="inferred from homology"/>
<evidence type="ECO:0000256" key="9">
    <source>
        <dbReference type="ARBA" id="ARBA00022691"/>
    </source>
</evidence>
<dbReference type="InterPro" id="IPR029028">
    <property type="entry name" value="Alpha/beta_knot_MTases"/>
</dbReference>
<dbReference type="Proteomes" id="UP000706333">
    <property type="component" value="Unassembled WGS sequence"/>
</dbReference>
<evidence type="ECO:0000256" key="5">
    <source>
        <dbReference type="ARBA" id="ARBA00022490"/>
    </source>
</evidence>
<dbReference type="NCBIfam" id="TIGR00046">
    <property type="entry name" value="RsmE family RNA methyltransferase"/>
    <property type="match status" value="2"/>
</dbReference>
<gene>
    <name evidence="15" type="ORF">CCR87_12680</name>
</gene>
<dbReference type="CDD" id="cd18084">
    <property type="entry name" value="RsmE-like"/>
    <property type="match status" value="1"/>
</dbReference>
<comment type="catalytic activity">
    <reaction evidence="11 12">
        <text>uridine(1498) in 16S rRNA + S-adenosyl-L-methionine = N(3)-methyluridine(1498) in 16S rRNA + S-adenosyl-L-homocysteine + H(+)</text>
        <dbReference type="Rhea" id="RHEA:42920"/>
        <dbReference type="Rhea" id="RHEA-COMP:10283"/>
        <dbReference type="Rhea" id="RHEA-COMP:10284"/>
        <dbReference type="ChEBI" id="CHEBI:15378"/>
        <dbReference type="ChEBI" id="CHEBI:57856"/>
        <dbReference type="ChEBI" id="CHEBI:59789"/>
        <dbReference type="ChEBI" id="CHEBI:65315"/>
        <dbReference type="ChEBI" id="CHEBI:74502"/>
        <dbReference type="EC" id="2.1.1.193"/>
    </reaction>
</comment>
<dbReference type="InterPro" id="IPR015947">
    <property type="entry name" value="PUA-like_sf"/>
</dbReference>
<feature type="domain" description="Ribosomal RNA small subunit methyltransferase E PUA-like" evidence="14">
    <location>
        <begin position="23"/>
        <end position="66"/>
    </location>
</feature>
<evidence type="ECO:0000256" key="3">
    <source>
        <dbReference type="ARBA" id="ARBA00012328"/>
    </source>
</evidence>
<evidence type="ECO:0000256" key="8">
    <source>
        <dbReference type="ARBA" id="ARBA00022679"/>
    </source>
</evidence>
<keyword evidence="9 12" id="KW-0949">S-adenosyl-L-methionine</keyword>
<comment type="caution">
    <text evidence="15">The sequence shown here is derived from an EMBL/GenBank/DDBJ whole genome shotgun (WGS) entry which is preliminary data.</text>
</comment>
<dbReference type="NCBIfam" id="NF008696">
    <property type="entry name" value="PRK11713.3-5"/>
    <property type="match status" value="1"/>
</dbReference>
<evidence type="ECO:0000313" key="15">
    <source>
        <dbReference type="EMBL" id="MBK5928175.1"/>
    </source>
</evidence>
<dbReference type="InterPro" id="IPR029026">
    <property type="entry name" value="tRNA_m1G_MTases_N"/>
</dbReference>
<evidence type="ECO:0000256" key="12">
    <source>
        <dbReference type="PIRNR" id="PIRNR015601"/>
    </source>
</evidence>
<organism evidence="15 16">
    <name type="scientific">Rhodobaculum claviforme</name>
    <dbReference type="NCBI Taxonomy" id="1549854"/>
    <lineage>
        <taxon>Bacteria</taxon>
        <taxon>Pseudomonadati</taxon>
        <taxon>Pseudomonadota</taxon>
        <taxon>Alphaproteobacteria</taxon>
        <taxon>Rhodobacterales</taxon>
        <taxon>Paracoccaceae</taxon>
        <taxon>Rhodobaculum</taxon>
    </lineage>
</organism>
<evidence type="ECO:0000259" key="13">
    <source>
        <dbReference type="Pfam" id="PF04452"/>
    </source>
</evidence>
<dbReference type="EMBL" id="NHSD01000293">
    <property type="protein sequence ID" value="MBK5928175.1"/>
    <property type="molecule type" value="Genomic_DNA"/>
</dbReference>
<dbReference type="InterPro" id="IPR046886">
    <property type="entry name" value="RsmE_MTase_dom"/>
</dbReference>
<dbReference type="Gene3D" id="2.40.240.20">
    <property type="entry name" value="Hypothetical PUA domain-like, domain 1"/>
    <property type="match status" value="1"/>
</dbReference>
<accession>A0A934TL63</accession>
<dbReference type="Gene3D" id="3.40.1280.10">
    <property type="match status" value="1"/>
</dbReference>
<dbReference type="PANTHER" id="PTHR30027:SF3">
    <property type="entry name" value="16S RRNA (URACIL(1498)-N(3))-METHYLTRANSFERASE"/>
    <property type="match status" value="1"/>
</dbReference>
<feature type="domain" description="Ribosomal RNA small subunit methyltransferase E methyltransferase" evidence="13">
    <location>
        <begin position="80"/>
        <end position="258"/>
    </location>
</feature>
<dbReference type="GO" id="GO:0070042">
    <property type="term" value="F:rRNA (uridine-N3-)-methyltransferase activity"/>
    <property type="evidence" value="ECO:0007669"/>
    <property type="project" value="TreeGrafter"/>
</dbReference>
<dbReference type="PANTHER" id="PTHR30027">
    <property type="entry name" value="RIBOSOMAL RNA SMALL SUBUNIT METHYLTRANSFERASE E"/>
    <property type="match status" value="1"/>
</dbReference>
<keyword evidence="7 12" id="KW-0489">Methyltransferase</keyword>
<dbReference type="InterPro" id="IPR006700">
    <property type="entry name" value="RsmE"/>
</dbReference>
<dbReference type="Pfam" id="PF04452">
    <property type="entry name" value="Methyltrans_RNA"/>
    <property type="match status" value="1"/>
</dbReference>
<evidence type="ECO:0000256" key="1">
    <source>
        <dbReference type="ARBA" id="ARBA00004496"/>
    </source>
</evidence>
<evidence type="ECO:0000256" key="4">
    <source>
        <dbReference type="ARBA" id="ARBA00013673"/>
    </source>
</evidence>
<dbReference type="GO" id="GO:0070475">
    <property type="term" value="P:rRNA base methylation"/>
    <property type="evidence" value="ECO:0007669"/>
    <property type="project" value="TreeGrafter"/>
</dbReference>
<comment type="subcellular location">
    <subcellularLocation>
        <location evidence="1 12">Cytoplasm</location>
    </subcellularLocation>
</comment>
<dbReference type="AlphaFoldDB" id="A0A934TL63"/>
<protein>
    <recommendedName>
        <fullName evidence="4 12">Ribosomal RNA small subunit methyltransferase E</fullName>
        <ecNumber evidence="3 12">2.1.1.193</ecNumber>
    </recommendedName>
</protein>
<keyword evidence="5 12" id="KW-0963">Cytoplasm</keyword>
<dbReference type="InterPro" id="IPR046887">
    <property type="entry name" value="RsmE_PUA-like"/>
</dbReference>
<evidence type="ECO:0000256" key="10">
    <source>
        <dbReference type="ARBA" id="ARBA00025699"/>
    </source>
</evidence>
<dbReference type="EC" id="2.1.1.193" evidence="3 12"/>
<reference evidence="15" key="2">
    <citation type="journal article" date="2020" name="Microorganisms">
        <title>Osmotic Adaptation and Compatible Solute Biosynthesis of Phototrophic Bacteria as Revealed from Genome Analyses.</title>
        <authorList>
            <person name="Imhoff J.F."/>
            <person name="Rahn T."/>
            <person name="Kunzel S."/>
            <person name="Keller A."/>
            <person name="Neulinger S.C."/>
        </authorList>
    </citation>
    <scope>NUCLEOTIDE SEQUENCE</scope>
    <source>
        <strain evidence="15">LMG 28126</strain>
    </source>
</reference>
<dbReference type="PIRSF" id="PIRSF015601">
    <property type="entry name" value="MTase_slr0722"/>
    <property type="match status" value="1"/>
</dbReference>
<evidence type="ECO:0000259" key="14">
    <source>
        <dbReference type="Pfam" id="PF20260"/>
    </source>
</evidence>
<name>A0A934TL63_9RHOB</name>
<reference evidence="15" key="1">
    <citation type="submission" date="2017-05" db="EMBL/GenBank/DDBJ databases">
        <authorList>
            <person name="Imhoff J.F."/>
            <person name="Rahn T."/>
            <person name="Kuenzel S."/>
            <person name="Neulinger S.C."/>
        </authorList>
    </citation>
    <scope>NUCLEOTIDE SEQUENCE</scope>
    <source>
        <strain evidence="15">LMG 28126</strain>
    </source>
</reference>
<dbReference type="Pfam" id="PF20260">
    <property type="entry name" value="PUA_4"/>
    <property type="match status" value="1"/>
</dbReference>
<comment type="similarity">
    <text evidence="2 12">Belongs to the RNA methyltransferase RsmE family.</text>
</comment>
<keyword evidence="16" id="KW-1185">Reference proteome</keyword>
<evidence type="ECO:0000256" key="11">
    <source>
        <dbReference type="ARBA" id="ARBA00047944"/>
    </source>
</evidence>
<evidence type="ECO:0000313" key="16">
    <source>
        <dbReference type="Proteomes" id="UP000706333"/>
    </source>
</evidence>